<dbReference type="EMBL" id="GBRH01241671">
    <property type="protein sequence ID" value="JAD56224.1"/>
    <property type="molecule type" value="Transcribed_RNA"/>
</dbReference>
<reference evidence="1" key="2">
    <citation type="journal article" date="2015" name="Data Brief">
        <title>Shoot transcriptome of the giant reed, Arundo donax.</title>
        <authorList>
            <person name="Barrero R.A."/>
            <person name="Guerrero F.D."/>
            <person name="Moolhuijzen P."/>
            <person name="Goolsby J.A."/>
            <person name="Tidwell J."/>
            <person name="Bellgard S.E."/>
            <person name="Bellgard M.I."/>
        </authorList>
    </citation>
    <scope>NUCLEOTIDE SEQUENCE</scope>
    <source>
        <tissue evidence="1">Shoot tissue taken approximately 20 cm above the soil surface</tissue>
    </source>
</reference>
<proteinExistence type="predicted"/>
<organism evidence="1">
    <name type="scientific">Arundo donax</name>
    <name type="common">Giant reed</name>
    <name type="synonym">Donax arundinaceus</name>
    <dbReference type="NCBI Taxonomy" id="35708"/>
    <lineage>
        <taxon>Eukaryota</taxon>
        <taxon>Viridiplantae</taxon>
        <taxon>Streptophyta</taxon>
        <taxon>Embryophyta</taxon>
        <taxon>Tracheophyta</taxon>
        <taxon>Spermatophyta</taxon>
        <taxon>Magnoliopsida</taxon>
        <taxon>Liliopsida</taxon>
        <taxon>Poales</taxon>
        <taxon>Poaceae</taxon>
        <taxon>PACMAD clade</taxon>
        <taxon>Arundinoideae</taxon>
        <taxon>Arundineae</taxon>
        <taxon>Arundo</taxon>
    </lineage>
</organism>
<dbReference type="AlphaFoldDB" id="A0A0A9AWW7"/>
<accession>A0A0A9AWW7</accession>
<protein>
    <submittedName>
        <fullName evidence="1">Uncharacterized protein</fullName>
    </submittedName>
</protein>
<name>A0A0A9AWW7_ARUDO</name>
<reference evidence="1" key="1">
    <citation type="submission" date="2014-09" db="EMBL/GenBank/DDBJ databases">
        <authorList>
            <person name="Magalhaes I.L.F."/>
            <person name="Oliveira U."/>
            <person name="Santos F.R."/>
            <person name="Vidigal T.H.D.A."/>
            <person name="Brescovit A.D."/>
            <person name="Santos A.J."/>
        </authorList>
    </citation>
    <scope>NUCLEOTIDE SEQUENCE</scope>
    <source>
        <tissue evidence="1">Shoot tissue taken approximately 20 cm above the soil surface</tissue>
    </source>
</reference>
<evidence type="ECO:0000313" key="1">
    <source>
        <dbReference type="EMBL" id="JAD56224.1"/>
    </source>
</evidence>
<sequence length="20" mass="2229">MSLQPTMLSYHSALFSSLTN</sequence>